<sequence>MAATSLTLRGLLIGALGAALVALSAGAASAQTAVWTGATSNDWTNGSNWSTGTAPVAGQTVNIAAGGASRPNAILGVSGPVVVSAGSINVGQVAGVPGALTIQNGSSLTNTSIARLAVVAGSSGTVTVTGSGSQWDVLFGTFHVGFAGTGILNIENGGFVEAGNTVLGSGPSSSGTLNISLSL</sequence>
<evidence type="ECO:0000313" key="3">
    <source>
        <dbReference type="Proteomes" id="UP000292974"/>
    </source>
</evidence>
<dbReference type="NCBIfam" id="TIGR04393">
    <property type="entry name" value="rpt_T5SS_PEPC"/>
    <property type="match status" value="1"/>
</dbReference>
<evidence type="ECO:0000256" key="1">
    <source>
        <dbReference type="SAM" id="SignalP"/>
    </source>
</evidence>
<name>A0A7M3E341_RHILE</name>
<organism evidence="2 3">
    <name type="scientific">Rhizobium leguminosarum</name>
    <dbReference type="NCBI Taxonomy" id="384"/>
    <lineage>
        <taxon>Bacteria</taxon>
        <taxon>Pseudomonadati</taxon>
        <taxon>Pseudomonadota</taxon>
        <taxon>Alphaproteobacteria</taxon>
        <taxon>Hyphomicrobiales</taxon>
        <taxon>Rhizobiaceae</taxon>
        <taxon>Rhizobium/Agrobacterium group</taxon>
        <taxon>Rhizobium</taxon>
    </lineage>
</organism>
<keyword evidence="1" id="KW-0732">Signal</keyword>
<dbReference type="EMBL" id="SIOP01000001">
    <property type="protein sequence ID" value="TAY55371.1"/>
    <property type="molecule type" value="Genomic_DNA"/>
</dbReference>
<accession>A0A7M3E341</accession>
<feature type="signal peptide" evidence="1">
    <location>
        <begin position="1"/>
        <end position="30"/>
    </location>
</feature>
<dbReference type="AlphaFoldDB" id="A0A7M3E341"/>
<dbReference type="InterPro" id="IPR030895">
    <property type="entry name" value="T5SS_PEPC_rpt"/>
</dbReference>
<dbReference type="Proteomes" id="UP000292974">
    <property type="component" value="Unassembled WGS sequence"/>
</dbReference>
<protein>
    <submittedName>
        <fullName evidence="2">Autotransporter outer membrane beta-barrel domain-containing protein</fullName>
    </submittedName>
</protein>
<comment type="caution">
    <text evidence="2">The sequence shown here is derived from an EMBL/GenBank/DDBJ whole genome shotgun (WGS) entry which is preliminary data.</text>
</comment>
<feature type="non-terminal residue" evidence="2">
    <location>
        <position position="183"/>
    </location>
</feature>
<evidence type="ECO:0000313" key="2">
    <source>
        <dbReference type="EMBL" id="TAY55371.1"/>
    </source>
</evidence>
<reference evidence="2 3" key="1">
    <citation type="submission" date="2019-02" db="EMBL/GenBank/DDBJ databases">
        <title>The genomic architecture of introgression among sibling species of bacteria.</title>
        <authorList>
            <person name="Cavassim M.I.A."/>
            <person name="Moeskjaer S."/>
            <person name="Moslemi C."/>
            <person name="Fields B."/>
            <person name="Bachmann A."/>
            <person name="Vilhjalmsson B."/>
            <person name="Schierup M.H."/>
            <person name="Young J.P.W."/>
            <person name="Andersen S.U."/>
        </authorList>
    </citation>
    <scope>NUCLEOTIDE SEQUENCE [LARGE SCALE GENOMIC DNA]</scope>
    <source>
        <strain evidence="2 3">SM135B</strain>
    </source>
</reference>
<proteinExistence type="predicted"/>
<feature type="chain" id="PRO_5029617597" evidence="1">
    <location>
        <begin position="31"/>
        <end position="183"/>
    </location>
</feature>
<gene>
    <name evidence="2" type="ORF">ELH90_04400</name>
</gene>